<reference evidence="1" key="1">
    <citation type="submission" date="2020-05" db="EMBL/GenBank/DDBJ databases">
        <title>Large-scale comparative analyses of tick genomes elucidate their genetic diversity and vector capacities.</title>
        <authorList>
            <person name="Jia N."/>
            <person name="Wang J."/>
            <person name="Shi W."/>
            <person name="Du L."/>
            <person name="Sun Y."/>
            <person name="Zhan W."/>
            <person name="Jiang J."/>
            <person name="Wang Q."/>
            <person name="Zhang B."/>
            <person name="Ji P."/>
            <person name="Sakyi L.B."/>
            <person name="Cui X."/>
            <person name="Yuan T."/>
            <person name="Jiang B."/>
            <person name="Yang W."/>
            <person name="Lam T.T.-Y."/>
            <person name="Chang Q."/>
            <person name="Ding S."/>
            <person name="Wang X."/>
            <person name="Zhu J."/>
            <person name="Ruan X."/>
            <person name="Zhao L."/>
            <person name="Wei J."/>
            <person name="Que T."/>
            <person name="Du C."/>
            <person name="Cheng J."/>
            <person name="Dai P."/>
            <person name="Han X."/>
            <person name="Huang E."/>
            <person name="Gao Y."/>
            <person name="Liu J."/>
            <person name="Shao H."/>
            <person name="Ye R."/>
            <person name="Li L."/>
            <person name="Wei W."/>
            <person name="Wang X."/>
            <person name="Wang C."/>
            <person name="Yang T."/>
            <person name="Huo Q."/>
            <person name="Li W."/>
            <person name="Guo W."/>
            <person name="Chen H."/>
            <person name="Zhou L."/>
            <person name="Ni X."/>
            <person name="Tian J."/>
            <person name="Zhou Y."/>
            <person name="Sheng Y."/>
            <person name="Liu T."/>
            <person name="Pan Y."/>
            <person name="Xia L."/>
            <person name="Li J."/>
            <person name="Zhao F."/>
            <person name="Cao W."/>
        </authorList>
    </citation>
    <scope>NUCLEOTIDE SEQUENCE</scope>
    <source>
        <strain evidence="1">Hyas-2018</strain>
    </source>
</reference>
<accession>A0ACB7S4R4</accession>
<dbReference type="Proteomes" id="UP000821845">
    <property type="component" value="Chromosome 5"/>
</dbReference>
<gene>
    <name evidence="1" type="ORF">HPB50_006829</name>
</gene>
<sequence length="926" mass="101722">MESSAMEADPNPKLWPPPPSAGSQNDTLLCVVGQNHVTSLNVPKYPDDGLCDLTFYDGLMYLENEFRGKENVVSWNNFKDAASRSNKTGYGFSIYYRECSGGDYRAAHKAGNEGGSDDESGNTQGPSYVHGQKPPPPGTATTKLVRKMTREVITTSPTPDEFVTNPNPKLWPPPPSAGSQNDTLLCVVGQNHVTSLNVPKYPDDGLCDLTFYDGLMYLENEFRGKENVVSWNNFKDAASRSNKTGYGFSIYYRDAHTFYDAVFGSGNKKSMIKNYFDVNKIRHYGFLRAHDTEDLLKKSAGAEDGIGQLKSFRALATSWEATNTHIVIGVKFHSYEPSTFSAKAEALEYIISKTEATIAVLHTHVSAWSSADGEAPLCMTSWTYLGNRTREPTLKDVGTDILARATIPDNVTVMVSFTMSAQIFKSATVYHTTKSGFSATAFGSLPYAQMCILKMPHSDLDANSDVYISSLDENFSFCAERAETIISKIKKWLQVVAPKKHGFAFFDVDLDDLANTCTKGASHGSDGGNGGGGGDADEDEGKKGPSFVQGGKPPPPATTTKKYVRKTTREVITTSPTPDQFVMNPTPKLWPAKPTAGSQNDTLLCVVGQIQNTPVHKPKFPDDGLCDYTFYAHLVYINGEFRGKDNKFTWDNFKAIASQSVKTGYGFSINYANAKDFKDAVFGSGNKKNEIKTFFDSNKIRHYGFLEAMDSDYSLNRSANTADGIKQLKEFLSLAISWRGTNTQIAVGVRYGSYEVTTFATKAAVLKNIVSQTGATIVVLHTHVASYVADEAVLCMTSWTYIRGRTKQPTLKDVGTDILGRAALPDSVTVMISFTLSAQIFRTNSVYHSSKSNFKASAFGLLPYSQMCVANIPHHDKDANSEVFISSFSSTYSVCAERTETIISKLETSVGWQKSRKKKKCRSSKM</sequence>
<organism evidence="1 2">
    <name type="scientific">Hyalomma asiaticum</name>
    <name type="common">Tick</name>
    <dbReference type="NCBI Taxonomy" id="266040"/>
    <lineage>
        <taxon>Eukaryota</taxon>
        <taxon>Metazoa</taxon>
        <taxon>Ecdysozoa</taxon>
        <taxon>Arthropoda</taxon>
        <taxon>Chelicerata</taxon>
        <taxon>Arachnida</taxon>
        <taxon>Acari</taxon>
        <taxon>Parasitiformes</taxon>
        <taxon>Ixodida</taxon>
        <taxon>Ixodoidea</taxon>
        <taxon>Ixodidae</taxon>
        <taxon>Hyalomminae</taxon>
        <taxon>Hyalomma</taxon>
    </lineage>
</organism>
<comment type="caution">
    <text evidence="1">The sequence shown here is derived from an EMBL/GenBank/DDBJ whole genome shotgun (WGS) entry which is preliminary data.</text>
</comment>
<evidence type="ECO:0000313" key="2">
    <source>
        <dbReference type="Proteomes" id="UP000821845"/>
    </source>
</evidence>
<proteinExistence type="predicted"/>
<name>A0ACB7S4R4_HYAAI</name>
<protein>
    <submittedName>
        <fullName evidence="1">Uncharacterized protein</fullName>
    </submittedName>
</protein>
<keyword evidence="2" id="KW-1185">Reference proteome</keyword>
<evidence type="ECO:0000313" key="1">
    <source>
        <dbReference type="EMBL" id="KAH6929926.1"/>
    </source>
</evidence>
<dbReference type="EMBL" id="CM023485">
    <property type="protein sequence ID" value="KAH6929926.1"/>
    <property type="molecule type" value="Genomic_DNA"/>
</dbReference>